<evidence type="ECO:0000313" key="17">
    <source>
        <dbReference type="EMBL" id="RKF19709.1"/>
    </source>
</evidence>
<evidence type="ECO:0000256" key="1">
    <source>
        <dbReference type="ARBA" id="ARBA00004496"/>
    </source>
</evidence>
<dbReference type="InterPro" id="IPR038476">
    <property type="entry name" value="UvrC_RNase_H_dom_sf"/>
</dbReference>
<dbReference type="GO" id="GO:0009381">
    <property type="term" value="F:excinuclease ABC activity"/>
    <property type="evidence" value="ECO:0007669"/>
    <property type="project" value="UniProtKB-UniRule"/>
</dbReference>
<keyword evidence="2 13" id="KW-0963">Cytoplasm</keyword>
<keyword evidence="5 13" id="KW-0267">Excision nuclease</keyword>
<dbReference type="Pfam" id="PF08459">
    <property type="entry name" value="UvrC_RNaseH_dom"/>
    <property type="match status" value="1"/>
</dbReference>
<dbReference type="Pfam" id="PF22920">
    <property type="entry name" value="UvrC_RNaseH"/>
    <property type="match status" value="1"/>
</dbReference>
<dbReference type="CDD" id="cd10434">
    <property type="entry name" value="GIY-YIG_UvrC_Cho"/>
    <property type="match status" value="1"/>
</dbReference>
<gene>
    <name evidence="13 17" type="primary">uvrC</name>
    <name evidence="17" type="ORF">DBZ36_04400</name>
</gene>
<dbReference type="Gene3D" id="3.40.1440.10">
    <property type="entry name" value="GIY-YIG endonuclease"/>
    <property type="match status" value="1"/>
</dbReference>
<evidence type="ECO:0000256" key="7">
    <source>
        <dbReference type="ARBA" id="ARBA00023236"/>
    </source>
</evidence>
<dbReference type="InterPro" id="IPR050066">
    <property type="entry name" value="UvrABC_protein_C"/>
</dbReference>
<dbReference type="HAMAP" id="MF_00203">
    <property type="entry name" value="UvrC"/>
    <property type="match status" value="1"/>
</dbReference>
<dbReference type="GO" id="GO:0005737">
    <property type="term" value="C:cytoplasm"/>
    <property type="evidence" value="ECO:0007669"/>
    <property type="project" value="UniProtKB-SubCell"/>
</dbReference>
<feature type="domain" description="UvrC family homology region profile" evidence="16">
    <location>
        <begin position="256"/>
        <end position="481"/>
    </location>
</feature>
<dbReference type="Pfam" id="PF02151">
    <property type="entry name" value="UVR"/>
    <property type="match status" value="1"/>
</dbReference>
<comment type="subunit">
    <text evidence="10 13">Interacts with UvrB in an incision complex.</text>
</comment>
<dbReference type="SMART" id="SM00278">
    <property type="entry name" value="HhH1"/>
    <property type="match status" value="2"/>
</dbReference>
<dbReference type="Gene3D" id="1.10.150.20">
    <property type="entry name" value="5' to 3' exonuclease, C-terminal subdomain"/>
    <property type="match status" value="1"/>
</dbReference>
<feature type="domain" description="GIY-YIG" evidence="15">
    <location>
        <begin position="18"/>
        <end position="96"/>
    </location>
</feature>
<dbReference type="PANTHER" id="PTHR30562:SF1">
    <property type="entry name" value="UVRABC SYSTEM PROTEIN C"/>
    <property type="match status" value="1"/>
</dbReference>
<dbReference type="InterPro" id="IPR010994">
    <property type="entry name" value="RuvA_2-like"/>
</dbReference>
<evidence type="ECO:0000256" key="13">
    <source>
        <dbReference type="HAMAP-Rule" id="MF_00203"/>
    </source>
</evidence>
<dbReference type="Proteomes" id="UP000286482">
    <property type="component" value="Unassembled WGS sequence"/>
</dbReference>
<dbReference type="SUPFAM" id="SSF82771">
    <property type="entry name" value="GIY-YIG endonuclease"/>
    <property type="match status" value="1"/>
</dbReference>
<comment type="caution">
    <text evidence="17">The sequence shown here is derived from an EMBL/GenBank/DDBJ whole genome shotgun (WGS) entry which is preliminary data.</text>
</comment>
<evidence type="ECO:0000256" key="2">
    <source>
        <dbReference type="ARBA" id="ARBA00022490"/>
    </source>
</evidence>
<evidence type="ECO:0000256" key="10">
    <source>
        <dbReference type="ARBA" id="ARBA00062841"/>
    </source>
</evidence>
<reference evidence="17 18" key="1">
    <citation type="submission" date="2018-09" db="EMBL/GenBank/DDBJ databases">
        <authorList>
            <person name="Wang Z."/>
        </authorList>
    </citation>
    <scope>NUCLEOTIDE SEQUENCE [LARGE SCALE GENOMIC DNA]</scope>
    <source>
        <strain evidence="17 18">ALS 81</strain>
    </source>
</reference>
<sequence length="609" mass="68908">MSEEQEFDSQQFLKHVSERSGVYRMYDSTACVIYVGKAKNLKNRLSSYFRSKVDSPKTQALVANIAQIEVTITHTETEALILEHNLIKKYLPRYNVLLRDDKSYPFIFLSAHKHPRLSMHRGAKKAKGRYFGPYPNGGAVRESLHLMQKIFPIRQCSDSEYANRTRPCLQYQLKRCSAPCVGFVTQEDYQHQIDLATLFLEGKGQAVINDLVHDMQRASDEMAYEKAAMHRDQIQAMRRVSEQQFVSGDIEQLDCVGFAFASGMAVVHLLLIRQGSVLGSRSYYPKVPKGSEPQEVLRSFIVQYYLAEQRKGQVVKEIILSHDDEEWRSISDAISNGNSHKTKITVPQRGDKAKFVHLSNTNAQIALQTRLNQRSTIHQRLVELESLLEIESGIKRMECFDISHTQGELTVASCVVFNREGPLKSDYRKFNIEGITGGDDYAAMAQALSRRYRNQSDDDKMPTVLFIDGGKGQLSAAYQSIDQLDLSPEPLLVGVAKGVTRKAGLETLLIGREMEAKHLPSDNGALHLIQHIRDESHRFAITGHRQRRDKARRTSVLEGIDGVGPKRRQNILKYLGGLQEVQKATVLELEKVPGISKQLAQTIYDALHH</sequence>
<dbReference type="Gene3D" id="3.30.420.340">
    <property type="entry name" value="UvrC, RNAse H endonuclease domain"/>
    <property type="match status" value="1"/>
</dbReference>
<dbReference type="FunFam" id="3.30.420.340:FF:000001">
    <property type="entry name" value="UvrABC system protein C"/>
    <property type="match status" value="1"/>
</dbReference>
<proteinExistence type="inferred from homology"/>
<evidence type="ECO:0000313" key="18">
    <source>
        <dbReference type="Proteomes" id="UP000286482"/>
    </source>
</evidence>
<feature type="domain" description="UVR" evidence="14">
    <location>
        <begin position="205"/>
        <end position="240"/>
    </location>
</feature>
<name>A0A420EG78_9ALTE</name>
<dbReference type="NCBIfam" id="TIGR00194">
    <property type="entry name" value="uvrC"/>
    <property type="match status" value="1"/>
</dbReference>
<evidence type="ECO:0000256" key="5">
    <source>
        <dbReference type="ARBA" id="ARBA00022881"/>
    </source>
</evidence>
<keyword evidence="4 13" id="KW-0228">DNA excision</keyword>
<accession>A0A420EG78</accession>
<comment type="function">
    <text evidence="8 13">The UvrABC repair system catalyzes the recognition and processing of DNA lesions. UvrC both incises the 5' and 3' sides of the lesion. The N-terminal half is responsible for the 3' incision and the C-terminal half is responsible for the 5' incision.</text>
</comment>
<evidence type="ECO:0000256" key="12">
    <source>
        <dbReference type="ARBA" id="ARBA00077138"/>
    </source>
</evidence>
<dbReference type="InterPro" id="IPR001943">
    <property type="entry name" value="UVR_dom"/>
</dbReference>
<dbReference type="GO" id="GO:0006289">
    <property type="term" value="P:nucleotide-excision repair"/>
    <property type="evidence" value="ECO:0007669"/>
    <property type="project" value="UniProtKB-UniRule"/>
</dbReference>
<dbReference type="NCBIfam" id="NF001824">
    <property type="entry name" value="PRK00558.1-5"/>
    <property type="match status" value="1"/>
</dbReference>
<dbReference type="SMART" id="SM00465">
    <property type="entry name" value="GIYc"/>
    <property type="match status" value="1"/>
</dbReference>
<keyword evidence="3 13" id="KW-0227">DNA damage</keyword>
<dbReference type="InterPro" id="IPR003583">
    <property type="entry name" value="Hlx-hairpin-Hlx_DNA-bd_motif"/>
</dbReference>
<evidence type="ECO:0000259" key="14">
    <source>
        <dbReference type="PROSITE" id="PS50151"/>
    </source>
</evidence>
<evidence type="ECO:0000256" key="8">
    <source>
        <dbReference type="ARBA" id="ARBA00059452"/>
    </source>
</evidence>
<keyword evidence="18" id="KW-1185">Reference proteome</keyword>
<dbReference type="InterPro" id="IPR000305">
    <property type="entry name" value="GIY-YIG_endonuc"/>
</dbReference>
<dbReference type="SUPFAM" id="SSF47781">
    <property type="entry name" value="RuvA domain 2-like"/>
    <property type="match status" value="1"/>
</dbReference>
<dbReference type="AlphaFoldDB" id="A0A420EG78"/>
<dbReference type="PROSITE" id="PS50164">
    <property type="entry name" value="GIY_YIG"/>
    <property type="match status" value="1"/>
</dbReference>
<dbReference type="Gene3D" id="4.10.860.10">
    <property type="entry name" value="UVR domain"/>
    <property type="match status" value="1"/>
</dbReference>
<keyword evidence="7 13" id="KW-0742">SOS response</keyword>
<evidence type="ECO:0000256" key="4">
    <source>
        <dbReference type="ARBA" id="ARBA00022769"/>
    </source>
</evidence>
<evidence type="ECO:0000256" key="6">
    <source>
        <dbReference type="ARBA" id="ARBA00023204"/>
    </source>
</evidence>
<evidence type="ECO:0000256" key="9">
    <source>
        <dbReference type="ARBA" id="ARBA00061531"/>
    </source>
</evidence>
<dbReference type="GO" id="GO:0009432">
    <property type="term" value="P:SOS response"/>
    <property type="evidence" value="ECO:0007669"/>
    <property type="project" value="UniProtKB-UniRule"/>
</dbReference>
<protein>
    <recommendedName>
        <fullName evidence="11 13">UvrABC system protein C</fullName>
        <shortName evidence="13">Protein UvrC</shortName>
    </recommendedName>
    <alternativeName>
        <fullName evidence="12 13">Excinuclease ABC subunit C</fullName>
    </alternativeName>
</protein>
<dbReference type="InterPro" id="IPR036876">
    <property type="entry name" value="UVR_dom_sf"/>
</dbReference>
<dbReference type="PANTHER" id="PTHR30562">
    <property type="entry name" value="UVRC/OXIDOREDUCTASE"/>
    <property type="match status" value="1"/>
</dbReference>
<comment type="subcellular location">
    <subcellularLocation>
        <location evidence="1 13">Cytoplasm</location>
    </subcellularLocation>
</comment>
<evidence type="ECO:0000259" key="15">
    <source>
        <dbReference type="PROSITE" id="PS50164"/>
    </source>
</evidence>
<dbReference type="InterPro" id="IPR035901">
    <property type="entry name" value="GIY-YIG_endonuc_sf"/>
</dbReference>
<dbReference type="SUPFAM" id="SSF46600">
    <property type="entry name" value="C-terminal UvrC-binding domain of UvrB"/>
    <property type="match status" value="1"/>
</dbReference>
<evidence type="ECO:0000259" key="16">
    <source>
        <dbReference type="PROSITE" id="PS50165"/>
    </source>
</evidence>
<dbReference type="InterPro" id="IPR001162">
    <property type="entry name" value="UvrC_RNase_H_dom"/>
</dbReference>
<dbReference type="PROSITE" id="PS50165">
    <property type="entry name" value="UVRC"/>
    <property type="match status" value="1"/>
</dbReference>
<dbReference type="InterPro" id="IPR047296">
    <property type="entry name" value="GIY-YIG_UvrC_Cho"/>
</dbReference>
<dbReference type="InterPro" id="IPR004791">
    <property type="entry name" value="UvrC"/>
</dbReference>
<organism evidence="17 18">
    <name type="scientific">Alginatibacterium sediminis</name>
    <dbReference type="NCBI Taxonomy" id="2164068"/>
    <lineage>
        <taxon>Bacteria</taxon>
        <taxon>Pseudomonadati</taxon>
        <taxon>Pseudomonadota</taxon>
        <taxon>Gammaproteobacteria</taxon>
        <taxon>Alteromonadales</taxon>
        <taxon>Alteromonadaceae</taxon>
        <taxon>Alginatibacterium</taxon>
    </lineage>
</organism>
<comment type="similarity">
    <text evidence="9 13">Belongs to the UvrC family.</text>
</comment>
<evidence type="ECO:0000256" key="11">
    <source>
        <dbReference type="ARBA" id="ARBA00067419"/>
    </source>
</evidence>
<dbReference type="OrthoDB" id="9804933at2"/>
<dbReference type="FunFam" id="1.10.150.20:FF:000005">
    <property type="entry name" value="UvrABC system protein C"/>
    <property type="match status" value="1"/>
</dbReference>
<dbReference type="Pfam" id="PF14520">
    <property type="entry name" value="HHH_5"/>
    <property type="match status" value="1"/>
</dbReference>
<keyword evidence="6 13" id="KW-0234">DNA repair</keyword>
<dbReference type="PROSITE" id="PS50151">
    <property type="entry name" value="UVR"/>
    <property type="match status" value="1"/>
</dbReference>
<dbReference type="EMBL" id="RAQO01000004">
    <property type="protein sequence ID" value="RKF19709.1"/>
    <property type="molecule type" value="Genomic_DNA"/>
</dbReference>
<dbReference type="Pfam" id="PF01541">
    <property type="entry name" value="GIY-YIG"/>
    <property type="match status" value="1"/>
</dbReference>
<dbReference type="FunFam" id="3.40.1440.10:FF:000001">
    <property type="entry name" value="UvrABC system protein C"/>
    <property type="match status" value="1"/>
</dbReference>
<evidence type="ECO:0000256" key="3">
    <source>
        <dbReference type="ARBA" id="ARBA00022763"/>
    </source>
</evidence>
<dbReference type="GO" id="GO:0009380">
    <property type="term" value="C:excinuclease repair complex"/>
    <property type="evidence" value="ECO:0007669"/>
    <property type="project" value="InterPro"/>
</dbReference>
<dbReference type="GO" id="GO:0003677">
    <property type="term" value="F:DNA binding"/>
    <property type="evidence" value="ECO:0007669"/>
    <property type="project" value="UniProtKB-UniRule"/>
</dbReference>